<evidence type="ECO:0000256" key="1">
    <source>
        <dbReference type="SAM" id="Phobius"/>
    </source>
</evidence>
<keyword evidence="4" id="KW-1185">Reference proteome</keyword>
<comment type="caution">
    <text evidence="3">The sequence shown here is derived from an EMBL/GenBank/DDBJ whole genome shotgun (WGS) entry which is preliminary data.</text>
</comment>
<dbReference type="RefSeq" id="WP_286214084.1">
    <property type="nucleotide sequence ID" value="NZ_AP027736.1"/>
</dbReference>
<reference evidence="3 4" key="1">
    <citation type="submission" date="2024-02" db="EMBL/GenBank/DDBJ databases">
        <title>Lysinimicrobium sediminis NBRC 112286.</title>
        <authorList>
            <person name="Ichikawa N."/>
            <person name="Katano-Makiyama Y."/>
            <person name="Hidaka K."/>
        </authorList>
    </citation>
    <scope>NUCLEOTIDE SEQUENCE [LARGE SCALE GENOMIC DNA]</scope>
    <source>
        <strain evidence="3 4">NBRC 112286</strain>
    </source>
</reference>
<keyword evidence="1" id="KW-1133">Transmembrane helix</keyword>
<evidence type="ECO:0000313" key="4">
    <source>
        <dbReference type="Proteomes" id="UP001426770"/>
    </source>
</evidence>
<keyword evidence="1" id="KW-0812">Transmembrane</keyword>
<evidence type="ECO:0000259" key="2">
    <source>
        <dbReference type="Pfam" id="PF13462"/>
    </source>
</evidence>
<dbReference type="CDD" id="cd02972">
    <property type="entry name" value="DsbA_family"/>
    <property type="match status" value="1"/>
</dbReference>
<gene>
    <name evidence="3" type="ORF">Lsed01_00599</name>
</gene>
<feature type="transmembrane region" description="Helical" evidence="1">
    <location>
        <begin position="32"/>
        <end position="53"/>
    </location>
</feature>
<keyword evidence="1" id="KW-0472">Membrane</keyword>
<feature type="domain" description="Thioredoxin-like fold" evidence="2">
    <location>
        <begin position="93"/>
        <end position="236"/>
    </location>
</feature>
<name>A0ABP9WEB9_9MICO</name>
<dbReference type="InterPro" id="IPR036249">
    <property type="entry name" value="Thioredoxin-like_sf"/>
</dbReference>
<dbReference type="InterPro" id="IPR012336">
    <property type="entry name" value="Thioredoxin-like_fold"/>
</dbReference>
<accession>A0ABP9WEB9</accession>
<evidence type="ECO:0000313" key="3">
    <source>
        <dbReference type="EMBL" id="GAA5518177.1"/>
    </source>
</evidence>
<organism evidence="3 4">
    <name type="scientific">Demequina sediminis</name>
    <dbReference type="NCBI Taxonomy" id="1930058"/>
    <lineage>
        <taxon>Bacteria</taxon>
        <taxon>Bacillati</taxon>
        <taxon>Actinomycetota</taxon>
        <taxon>Actinomycetes</taxon>
        <taxon>Micrococcales</taxon>
        <taxon>Demequinaceae</taxon>
        <taxon>Demequina</taxon>
    </lineage>
</organism>
<dbReference type="Proteomes" id="UP001426770">
    <property type="component" value="Unassembled WGS sequence"/>
</dbReference>
<proteinExistence type="predicted"/>
<dbReference type="Gene3D" id="3.40.30.10">
    <property type="entry name" value="Glutaredoxin"/>
    <property type="match status" value="1"/>
</dbReference>
<dbReference type="SUPFAM" id="SSF52833">
    <property type="entry name" value="Thioredoxin-like"/>
    <property type="match status" value="1"/>
</dbReference>
<dbReference type="EMBL" id="BAABRR010000002">
    <property type="protein sequence ID" value="GAA5518177.1"/>
    <property type="molecule type" value="Genomic_DNA"/>
</dbReference>
<sequence>MSSKNNKAGDARAAARAQAQAQVKAQERRTTLMIVAGSIVGLALFGALIFFIVNQGKVPELGAEGATQPAGADATGGIPVGTGGVVGVDVPTDAPRVDIYLDFLCPVCNVFEETNAADLDELREAGTIQVFYHPISILDRLSSGSQYSTRAAGAAAVVADQAPEHFLEFQAALFANQPAENTTGLTDEQIAQIAIDAGVPEDVANALDNADMRKWVTAATDQGSQDGVGGTPSVRVSTTGDFADGVILNSDDSAPSVDYFTAGVLREYLEGLS</sequence>
<dbReference type="Pfam" id="PF13462">
    <property type="entry name" value="Thioredoxin_4"/>
    <property type="match status" value="1"/>
</dbReference>
<protein>
    <recommendedName>
        <fullName evidence="2">Thioredoxin-like fold domain-containing protein</fullName>
    </recommendedName>
</protein>